<proteinExistence type="predicted"/>
<feature type="domain" description="Acyltransferase MbtK/IucB-like conserved" evidence="2">
    <location>
        <begin position="195"/>
        <end position="241"/>
    </location>
</feature>
<reference evidence="4" key="1">
    <citation type="submission" date="2016-10" db="EMBL/GenBank/DDBJ databases">
        <authorList>
            <person name="de Groot N.N."/>
        </authorList>
    </citation>
    <scope>NUCLEOTIDE SEQUENCE [LARGE SCALE GENOMIC DNA]</scope>
    <source>
        <strain evidence="4">DSM25559</strain>
    </source>
</reference>
<keyword evidence="4" id="KW-0012">Acyltransferase</keyword>
<dbReference type="STRING" id="1907666.DSM25559_5003"/>
<reference evidence="5" key="2">
    <citation type="submission" date="2016-10" db="EMBL/GenBank/DDBJ databases">
        <authorList>
            <person name="Wibberg D."/>
        </authorList>
    </citation>
    <scope>NUCLEOTIDE SEQUENCE [LARGE SCALE GENOMIC DNA]</scope>
</reference>
<dbReference type="AlphaFoldDB" id="A0A1R3U2G2"/>
<evidence type="ECO:0000313" key="3">
    <source>
        <dbReference type="EMBL" id="MDX8305296.1"/>
    </source>
</evidence>
<dbReference type="EMBL" id="JAVRAF010000016">
    <property type="protein sequence ID" value="MDX8305296.1"/>
    <property type="molecule type" value="Genomic_DNA"/>
</dbReference>
<dbReference type="GO" id="GO:0019290">
    <property type="term" value="P:siderophore biosynthetic process"/>
    <property type="evidence" value="ECO:0007669"/>
    <property type="project" value="InterPro"/>
</dbReference>
<dbReference type="InterPro" id="IPR016181">
    <property type="entry name" value="Acyl_CoA_acyltransferase"/>
</dbReference>
<dbReference type="EC" id="2.3.1.-" evidence="3"/>
<dbReference type="RefSeq" id="WP_077122924.1">
    <property type="nucleotide sequence ID" value="NZ_CP192783.1"/>
</dbReference>
<reference evidence="3" key="3">
    <citation type="journal article" date="2023" name="Phytobiomes J">
        <title>Deciphering the key players within the bacterial microbiota associated with aerial crown gall tumors on rhododendron: Insights into the gallobiome.</title>
        <authorList>
            <person name="Kuzmanovic N."/>
            <person name="Nesme J."/>
            <person name="Wolf J."/>
            <person name="Neumann-Schaal M."/>
            <person name="Petersen J."/>
            <person name="Fernandez-Gnecco G."/>
            <person name="Sproeer C."/>
            <person name="Bunk B."/>
            <person name="Overmann J."/>
            <person name="Sorensen S.J."/>
            <person name="Idczak E."/>
            <person name="Smalla K."/>
        </authorList>
    </citation>
    <scope>NUCLEOTIDE SEQUENCE</scope>
    <source>
        <strain evidence="3">Rho-11.1</strain>
    </source>
</reference>
<dbReference type="InterPro" id="IPR019432">
    <property type="entry name" value="Acyltransferase_MbtK/IucB-like"/>
</dbReference>
<dbReference type="EMBL" id="FMUE01000021">
    <property type="protein sequence ID" value="SCX35490.1"/>
    <property type="molecule type" value="Genomic_DNA"/>
</dbReference>
<dbReference type="Proteomes" id="UP000187891">
    <property type="component" value="Unassembled WGS sequence"/>
</dbReference>
<comment type="pathway">
    <text evidence="1">Siderophore biosynthesis.</text>
</comment>
<evidence type="ECO:0000313" key="4">
    <source>
        <dbReference type="EMBL" id="SCX35490.1"/>
    </source>
</evidence>
<dbReference type="Gene3D" id="3.40.630.30">
    <property type="match status" value="1"/>
</dbReference>
<dbReference type="SMART" id="SM01006">
    <property type="entry name" value="AlcB"/>
    <property type="match status" value="1"/>
</dbReference>
<gene>
    <name evidence="4" type="primary">iucB_1</name>
    <name evidence="4" type="ORF">DSM25559_5003</name>
    <name evidence="3" type="ORF">RMR22_23905</name>
</gene>
<protein>
    <submittedName>
        <fullName evidence="3">GNAT family N-acetyltransferase</fullName>
        <ecNumber evidence="3">2.3.1.-</ecNumber>
    </submittedName>
    <submittedName>
        <fullName evidence="4">N(6)-hydroxylysine O-acetyltransferase</fullName>
        <ecNumber evidence="4">2.3.1.102</ecNumber>
    </submittedName>
</protein>
<dbReference type="Pfam" id="PF13523">
    <property type="entry name" value="Acetyltransf_8"/>
    <property type="match status" value="1"/>
</dbReference>
<accession>A0A1R3U2G2</accession>
<dbReference type="PANTHER" id="PTHR31438">
    <property type="entry name" value="LYSINE N-ACYLTRANSFERASE C17G9.06C-RELATED"/>
    <property type="match status" value="1"/>
</dbReference>
<name>A0A1R3U2G2_9HYPH</name>
<dbReference type="GO" id="GO:0016410">
    <property type="term" value="F:N-acyltransferase activity"/>
    <property type="evidence" value="ECO:0007669"/>
    <property type="project" value="TreeGrafter"/>
</dbReference>
<dbReference type="PANTHER" id="PTHR31438:SF1">
    <property type="entry name" value="LYSINE N-ACYLTRANSFERASE C17G9.06C-RELATED"/>
    <property type="match status" value="1"/>
</dbReference>
<dbReference type="SUPFAM" id="SSF55729">
    <property type="entry name" value="Acyl-CoA N-acyltransferases (Nat)"/>
    <property type="match status" value="1"/>
</dbReference>
<evidence type="ECO:0000259" key="2">
    <source>
        <dbReference type="SMART" id="SM01006"/>
    </source>
</evidence>
<organism evidence="4 5">
    <name type="scientific">Agrobacterium rosae</name>
    <dbReference type="NCBI Taxonomy" id="1972867"/>
    <lineage>
        <taxon>Bacteria</taxon>
        <taxon>Pseudomonadati</taxon>
        <taxon>Pseudomonadota</taxon>
        <taxon>Alphaproteobacteria</taxon>
        <taxon>Hyphomicrobiales</taxon>
        <taxon>Rhizobiaceae</taxon>
        <taxon>Rhizobium/Agrobacterium group</taxon>
        <taxon>Agrobacterium</taxon>
    </lineage>
</organism>
<dbReference type="EC" id="2.3.1.102" evidence="4"/>
<sequence length="367" mass="41660">MDHQGDIGHGIVNPSGCFSSVSASDPVVYRAFCLDGLDAVEVRRRDFVLSVSAGQERNATFRLTLSGSNAQIEIVNISRDVDNRWRLVSAVLEYLFATSSALLSLALKGEGWFGIRDELSRNGIWLHEDEAAGQLILFANMFWQTTGVWTSSASTAFPRHDIFDGRIAHPWRPPKPRGTVYARYIPWLGGVFSLDVATLDALPIVHRWMNEPRVNEFWHEAGDEDRHRRYLAGMFADPHIMPLIGRFDCKAFAYFEVYWAKEDSVGTFCDAGDYDRGCHVIVGDDACRGRDWFTAWLPSLLHYMFLDDPRTQSIVQEPSSSHHRQLRNLQKSGFSHVKSVNLPTKHAAIMAITRQRFFSDRLWHAAD</sequence>
<dbReference type="GO" id="GO:0050133">
    <property type="term" value="F:N6-hydroxylysine O-acetyltransferase activity"/>
    <property type="evidence" value="ECO:0007669"/>
    <property type="project" value="UniProtKB-EC"/>
</dbReference>
<evidence type="ECO:0000256" key="1">
    <source>
        <dbReference type="ARBA" id="ARBA00004924"/>
    </source>
</evidence>
<evidence type="ECO:0000313" key="5">
    <source>
        <dbReference type="Proteomes" id="UP000187891"/>
    </source>
</evidence>
<keyword evidence="4" id="KW-0808">Transferase</keyword>